<comment type="caution">
    <text evidence="7">The sequence shown here is derived from an EMBL/GenBank/DDBJ whole genome shotgun (WGS) entry which is preliminary data.</text>
</comment>
<evidence type="ECO:0000256" key="1">
    <source>
        <dbReference type="ARBA" id="ARBA00004141"/>
    </source>
</evidence>
<comment type="subcellular location">
    <subcellularLocation>
        <location evidence="1">Membrane</location>
        <topology evidence="1">Multi-pass membrane protein</topology>
    </subcellularLocation>
</comment>
<accession>A0A7Y9LSE3</accession>
<feature type="transmembrane region" description="Helical" evidence="5">
    <location>
        <begin position="102"/>
        <end position="121"/>
    </location>
</feature>
<gene>
    <name evidence="7" type="ORF">FHU41_000960</name>
</gene>
<evidence type="ECO:0000256" key="5">
    <source>
        <dbReference type="SAM" id="Phobius"/>
    </source>
</evidence>
<name>A0A7Y9LSE3_9MICC</name>
<evidence type="ECO:0000313" key="7">
    <source>
        <dbReference type="EMBL" id="NYE94739.1"/>
    </source>
</evidence>
<dbReference type="Pfam" id="PF07291">
    <property type="entry name" value="MauE"/>
    <property type="match status" value="1"/>
</dbReference>
<evidence type="ECO:0000313" key="8">
    <source>
        <dbReference type="Proteomes" id="UP000521748"/>
    </source>
</evidence>
<dbReference type="InterPro" id="IPR009908">
    <property type="entry name" value="Methylamine_util_MauE"/>
</dbReference>
<feature type="transmembrane region" description="Helical" evidence="5">
    <location>
        <begin position="57"/>
        <end position="76"/>
    </location>
</feature>
<protein>
    <recommendedName>
        <fullName evidence="6">Methylamine utilisation protein MauE domain-containing protein</fullName>
    </recommendedName>
</protein>
<evidence type="ECO:0000256" key="2">
    <source>
        <dbReference type="ARBA" id="ARBA00022692"/>
    </source>
</evidence>
<evidence type="ECO:0000259" key="6">
    <source>
        <dbReference type="Pfam" id="PF07291"/>
    </source>
</evidence>
<dbReference type="EMBL" id="JACBYQ010000001">
    <property type="protein sequence ID" value="NYE94739.1"/>
    <property type="molecule type" value="Genomic_DNA"/>
</dbReference>
<keyword evidence="3 5" id="KW-1133">Transmembrane helix</keyword>
<reference evidence="7 8" key="1">
    <citation type="submission" date="2020-07" db="EMBL/GenBank/DDBJ databases">
        <title>Sequencing the genomes of 1000 actinobacteria strains.</title>
        <authorList>
            <person name="Klenk H.-P."/>
        </authorList>
    </citation>
    <scope>NUCLEOTIDE SEQUENCE [LARGE SCALE GENOMIC DNA]</scope>
    <source>
        <strain evidence="7 8">DSM 102047</strain>
    </source>
</reference>
<dbReference type="AlphaFoldDB" id="A0A7Y9LSE3"/>
<evidence type="ECO:0000256" key="4">
    <source>
        <dbReference type="ARBA" id="ARBA00023136"/>
    </source>
</evidence>
<proteinExistence type="predicted"/>
<dbReference type="Proteomes" id="UP000521748">
    <property type="component" value="Unassembled WGS sequence"/>
</dbReference>
<keyword evidence="4 5" id="KW-0472">Membrane</keyword>
<keyword evidence="2 5" id="KW-0812">Transmembrane</keyword>
<sequence length="123" mass="13269">MTLLFPAIQKFRARQKLSFYYAALLRMNERLALTLLSALCVVEGLLAVLTAFSALPLLTGSALICLFLGFIGYRLYLIRRFSGTASCGCSAEVAETTRAESFGGLAAIGIMTMGAISWTVISM</sequence>
<evidence type="ECO:0000256" key="3">
    <source>
        <dbReference type="ARBA" id="ARBA00022989"/>
    </source>
</evidence>
<keyword evidence="8" id="KW-1185">Reference proteome</keyword>
<organism evidence="7 8">
    <name type="scientific">Psychromicrobium silvestre</name>
    <dbReference type="NCBI Taxonomy" id="1645614"/>
    <lineage>
        <taxon>Bacteria</taxon>
        <taxon>Bacillati</taxon>
        <taxon>Actinomycetota</taxon>
        <taxon>Actinomycetes</taxon>
        <taxon>Micrococcales</taxon>
        <taxon>Micrococcaceae</taxon>
        <taxon>Psychromicrobium</taxon>
    </lineage>
</organism>
<dbReference type="GO" id="GO:0030416">
    <property type="term" value="P:methylamine metabolic process"/>
    <property type="evidence" value="ECO:0007669"/>
    <property type="project" value="InterPro"/>
</dbReference>
<feature type="domain" description="Methylamine utilisation protein MauE" evidence="6">
    <location>
        <begin position="2"/>
        <end position="110"/>
    </location>
</feature>
<dbReference type="GO" id="GO:0016020">
    <property type="term" value="C:membrane"/>
    <property type="evidence" value="ECO:0007669"/>
    <property type="project" value="UniProtKB-SubCell"/>
</dbReference>